<evidence type="ECO:0008006" key="3">
    <source>
        <dbReference type="Google" id="ProtNLM"/>
    </source>
</evidence>
<name>A0A238URS2_9ACTN</name>
<proteinExistence type="predicted"/>
<dbReference type="InterPro" id="IPR027417">
    <property type="entry name" value="P-loop_NTPase"/>
</dbReference>
<keyword evidence="2" id="KW-1185">Reference proteome</keyword>
<organism evidence="1 2">
    <name type="scientific">Actinomadura mexicana</name>
    <dbReference type="NCBI Taxonomy" id="134959"/>
    <lineage>
        <taxon>Bacteria</taxon>
        <taxon>Bacillati</taxon>
        <taxon>Actinomycetota</taxon>
        <taxon>Actinomycetes</taxon>
        <taxon>Streptosporangiales</taxon>
        <taxon>Thermomonosporaceae</taxon>
        <taxon>Actinomadura</taxon>
    </lineage>
</organism>
<accession>A0A238URS2</accession>
<dbReference type="AlphaFoldDB" id="A0A238URS2"/>
<sequence>MATAGPPLVHVLAEGPIVTGDPRPGNGRLSSKNPLRLVRYVDRPPLALEPHRVGKHADHYVKTSSFTACFSAFKSEMDDIETIRDRGHLVFVHGVEGTGKTSLICRCVHFLKELAGQTDLQVVDARTLSGPVGTPERRMLGLVFKICSQLMESEHFSGSPSRLERLQSVIKDVDRLKAREGLTADRVRDEVATMLWEIGLGSADEGPLVVVVLPRSASLLDVRFYAEVVQPCMLFFAELEDEDTDQEHPPFDGNISVIPLRPRPLAVEDGWEFVRRRLYWETDRRESMNIQEDHIKAIMTAYDGRMTIRLLVDGLAEVFEQIIRADSSRDVGYSDLASQFILAPPSEETGSS</sequence>
<dbReference type="EMBL" id="FZNP01000001">
    <property type="protein sequence ID" value="SNR24357.1"/>
    <property type="molecule type" value="Genomic_DNA"/>
</dbReference>
<dbReference type="Proteomes" id="UP000198420">
    <property type="component" value="Unassembled WGS sequence"/>
</dbReference>
<dbReference type="SUPFAM" id="SSF52540">
    <property type="entry name" value="P-loop containing nucleoside triphosphate hydrolases"/>
    <property type="match status" value="1"/>
</dbReference>
<protein>
    <recommendedName>
        <fullName evidence="3">AAA ATPase domain-containing protein</fullName>
    </recommendedName>
</protein>
<evidence type="ECO:0000313" key="1">
    <source>
        <dbReference type="EMBL" id="SNR24357.1"/>
    </source>
</evidence>
<gene>
    <name evidence="1" type="ORF">SAMN06265355_101294</name>
</gene>
<reference evidence="2" key="1">
    <citation type="submission" date="2017-06" db="EMBL/GenBank/DDBJ databases">
        <authorList>
            <person name="Varghese N."/>
            <person name="Submissions S."/>
        </authorList>
    </citation>
    <scope>NUCLEOTIDE SEQUENCE [LARGE SCALE GENOMIC DNA]</scope>
    <source>
        <strain evidence="2">DSM 44485</strain>
    </source>
</reference>
<evidence type="ECO:0000313" key="2">
    <source>
        <dbReference type="Proteomes" id="UP000198420"/>
    </source>
</evidence>